<dbReference type="AlphaFoldDB" id="A0A0A2MDE3"/>
<keyword evidence="2" id="KW-1185">Reference proteome</keyword>
<dbReference type="Proteomes" id="UP000030152">
    <property type="component" value="Unassembled WGS sequence"/>
</dbReference>
<sequence length="94" mass="10926">MIQEYKVYAQDLYKIKISTLPVSLIESPLSLTNLLVIINELRPQLRRNLAELSAELRQNNITLPDTLKEIEVVNNILLEKLYNLACSVKRKIKY</sequence>
<proteinExistence type="predicted"/>
<dbReference type="eggNOG" id="ENOG5030RA5">
    <property type="taxonomic scope" value="Bacteria"/>
</dbReference>
<comment type="caution">
    <text evidence="1">The sequence shown here is derived from an EMBL/GenBank/DDBJ whole genome shotgun (WGS) entry which is preliminary data.</text>
</comment>
<dbReference type="EMBL" id="JRLX01000011">
    <property type="protein sequence ID" value="KGO86320.1"/>
    <property type="molecule type" value="Genomic_DNA"/>
</dbReference>
<protein>
    <submittedName>
        <fullName evidence="1">Uncharacterized protein</fullName>
    </submittedName>
</protein>
<name>A0A0A2MDE3_9FLAO</name>
<evidence type="ECO:0000313" key="1">
    <source>
        <dbReference type="EMBL" id="KGO86320.1"/>
    </source>
</evidence>
<accession>A0A0A2MDE3</accession>
<evidence type="ECO:0000313" key="2">
    <source>
        <dbReference type="Proteomes" id="UP000030152"/>
    </source>
</evidence>
<dbReference type="OrthoDB" id="9967589at2"/>
<dbReference type="RefSeq" id="WP_020211918.1">
    <property type="nucleotide sequence ID" value="NZ_JRLX01000011.1"/>
</dbReference>
<gene>
    <name evidence="1" type="ORF">Q765_12145</name>
</gene>
<organism evidence="1 2">
    <name type="scientific">Flavobacterium rivuli WB 3.3-2 = DSM 21788</name>
    <dbReference type="NCBI Taxonomy" id="1121895"/>
    <lineage>
        <taxon>Bacteria</taxon>
        <taxon>Pseudomonadati</taxon>
        <taxon>Bacteroidota</taxon>
        <taxon>Flavobacteriia</taxon>
        <taxon>Flavobacteriales</taxon>
        <taxon>Flavobacteriaceae</taxon>
        <taxon>Flavobacterium</taxon>
    </lineage>
</organism>
<reference evidence="1 2" key="1">
    <citation type="submission" date="2013-09" db="EMBL/GenBank/DDBJ databases">
        <authorList>
            <person name="Zeng Z."/>
            <person name="Chen C."/>
        </authorList>
    </citation>
    <scope>NUCLEOTIDE SEQUENCE [LARGE SCALE GENOMIC DNA]</scope>
    <source>
        <strain evidence="1 2">WB 3.3-2</strain>
    </source>
</reference>